<dbReference type="AlphaFoldDB" id="A0A258FMN0"/>
<accession>A0A258FMN0</accession>
<protein>
    <submittedName>
        <fullName evidence="1">Squalene/phytoene synthase</fullName>
    </submittedName>
</protein>
<dbReference type="EMBL" id="NCEB01000017">
    <property type="protein sequence ID" value="OYX33268.1"/>
    <property type="molecule type" value="Genomic_DNA"/>
</dbReference>
<evidence type="ECO:0000313" key="2">
    <source>
        <dbReference type="Proteomes" id="UP000215595"/>
    </source>
</evidence>
<dbReference type="Pfam" id="PF00494">
    <property type="entry name" value="SQS_PSY"/>
    <property type="match status" value="1"/>
</dbReference>
<dbReference type="Proteomes" id="UP000215595">
    <property type="component" value="Unassembled WGS sequence"/>
</dbReference>
<dbReference type="Gene3D" id="1.10.600.10">
    <property type="entry name" value="Farnesyl Diphosphate Synthase"/>
    <property type="match status" value="1"/>
</dbReference>
<comment type="caution">
    <text evidence="1">The sequence shown here is derived from an EMBL/GenBank/DDBJ whole genome shotgun (WGS) entry which is preliminary data.</text>
</comment>
<dbReference type="InterPro" id="IPR008949">
    <property type="entry name" value="Isoprenoid_synthase_dom_sf"/>
</dbReference>
<name>A0A258FMN0_9CAUL</name>
<reference evidence="1 2" key="1">
    <citation type="submission" date="2017-03" db="EMBL/GenBank/DDBJ databases">
        <title>Lifting the veil on microbial sulfur biogeochemistry in mining wastewaters.</title>
        <authorList>
            <person name="Kantor R.S."/>
            <person name="Colenbrander Nelson T."/>
            <person name="Marshall S."/>
            <person name="Bennett D."/>
            <person name="Apte S."/>
            <person name="Camacho D."/>
            <person name="Thomas B.C."/>
            <person name="Warren L.A."/>
            <person name="Banfield J.F."/>
        </authorList>
    </citation>
    <scope>NUCLEOTIDE SEQUENCE [LARGE SCALE GENOMIC DNA]</scope>
    <source>
        <strain evidence="1">32-69-9</strain>
    </source>
</reference>
<dbReference type="SUPFAM" id="SSF48576">
    <property type="entry name" value="Terpenoid synthases"/>
    <property type="match status" value="1"/>
</dbReference>
<evidence type="ECO:0000313" key="1">
    <source>
        <dbReference type="EMBL" id="OYX33268.1"/>
    </source>
</evidence>
<organism evidence="1 2">
    <name type="scientific">Brevundimonas subvibrioides</name>
    <dbReference type="NCBI Taxonomy" id="74313"/>
    <lineage>
        <taxon>Bacteria</taxon>
        <taxon>Pseudomonadati</taxon>
        <taxon>Pseudomonadota</taxon>
        <taxon>Alphaproteobacteria</taxon>
        <taxon>Caulobacterales</taxon>
        <taxon>Caulobacteraceae</taxon>
        <taxon>Brevundimonas</taxon>
    </lineage>
</organism>
<gene>
    <name evidence="1" type="ORF">B7Z01_09185</name>
</gene>
<proteinExistence type="predicted"/>
<dbReference type="InterPro" id="IPR002060">
    <property type="entry name" value="Squ/phyt_synthse"/>
</dbReference>
<sequence>MAETTDLDAQVRAADPDRWLSSRFVGDRAARADLIALYAFEAELVAIPTRVTQPLLAEMRYAWWREQMDGVFAGVPRKGHPVLEALTDLVARRSLDRAPIDALIEAHIGRVLGQPHDLDAFYVGPMQAAVRVLTGSGHEAAGVEAGRMWGLAQTGRVVEARAVRAEANRSLKTLPAAAFPAVAHGALIGVSPGDPTRALRLTWAVARGRI</sequence>